<dbReference type="SUPFAM" id="SSF89447">
    <property type="entry name" value="AbrB/MazE/MraZ-like"/>
    <property type="match status" value="1"/>
</dbReference>
<reference evidence="1 2" key="1">
    <citation type="submission" date="2017-09" db="EMBL/GenBank/DDBJ databases">
        <authorList>
            <person name="Ehlers B."/>
            <person name="Leendertz F.H."/>
        </authorList>
    </citation>
    <scope>NUCLEOTIDE SEQUENCE [LARGE SCALE GENOMIC DNA]</scope>
    <source>
        <strain evidence="1 2">USBA 140</strain>
    </source>
</reference>
<proteinExistence type="predicted"/>
<protein>
    <submittedName>
        <fullName evidence="1">Transcriptional regulator/antitoxin, MazE</fullName>
    </submittedName>
</protein>
<evidence type="ECO:0000313" key="2">
    <source>
        <dbReference type="Proteomes" id="UP000219621"/>
    </source>
</evidence>
<dbReference type="Proteomes" id="UP000219621">
    <property type="component" value="Unassembled WGS sequence"/>
</dbReference>
<dbReference type="AlphaFoldDB" id="A0A286GM01"/>
<organism evidence="1 2">
    <name type="scientific">Caenispirillum bisanense</name>
    <dbReference type="NCBI Taxonomy" id="414052"/>
    <lineage>
        <taxon>Bacteria</taxon>
        <taxon>Pseudomonadati</taxon>
        <taxon>Pseudomonadota</taxon>
        <taxon>Alphaproteobacteria</taxon>
        <taxon>Rhodospirillales</taxon>
        <taxon>Novispirillaceae</taxon>
        <taxon>Caenispirillum</taxon>
    </lineage>
</organism>
<dbReference type="RefSeq" id="WP_245913475.1">
    <property type="nucleotide sequence ID" value="NZ_OCNJ01000005.1"/>
</dbReference>
<name>A0A286GM01_9PROT</name>
<evidence type="ECO:0000313" key="1">
    <source>
        <dbReference type="EMBL" id="SOD96522.1"/>
    </source>
</evidence>
<dbReference type="InterPro" id="IPR037914">
    <property type="entry name" value="SpoVT-AbrB_sf"/>
</dbReference>
<accession>A0A286GM01</accession>
<dbReference type="EMBL" id="OCNJ01000005">
    <property type="protein sequence ID" value="SOD96522.1"/>
    <property type="molecule type" value="Genomic_DNA"/>
</dbReference>
<keyword evidence="2" id="KW-1185">Reference proteome</keyword>
<sequence>MGVFQLKVTRVGDQLMLAIPNEATSRLEVGEDDVVFLSDLEDGDYRLSAAGPAHDDQMSVARRLMKKRRAALNELAK</sequence>
<gene>
    <name evidence="1" type="ORF">SAMN05421508_105381</name>
</gene>